<dbReference type="KEGG" id="ovi:T265_08956"/>
<evidence type="ECO:0000313" key="2">
    <source>
        <dbReference type="EMBL" id="KER23105.1"/>
    </source>
</evidence>
<dbReference type="GeneID" id="20323135"/>
<proteinExistence type="predicted"/>
<keyword evidence="3" id="KW-1185">Reference proteome</keyword>
<feature type="region of interest" description="Disordered" evidence="1">
    <location>
        <begin position="1"/>
        <end position="31"/>
    </location>
</feature>
<sequence>MSNSADSGALSDPSTGHLSPPKLSASDPNPLSEETFAAVHSVLPDPSSSDFTVDIQYLPYIIERMFPDPEMLTLIQTSCLYIDSNRSRKVIYFVEIGKNSQLGGPQMATCPKKIELSQMVCRLLKSMCR</sequence>
<dbReference type="EMBL" id="KL596865">
    <property type="protein sequence ID" value="KER23105.1"/>
    <property type="molecule type" value="Genomic_DNA"/>
</dbReference>
<dbReference type="AlphaFoldDB" id="A0A074ZIG4"/>
<name>A0A074ZIG4_OPIVI</name>
<evidence type="ECO:0000256" key="1">
    <source>
        <dbReference type="SAM" id="MobiDB-lite"/>
    </source>
</evidence>
<dbReference type="Proteomes" id="UP000054324">
    <property type="component" value="Unassembled WGS sequence"/>
</dbReference>
<protein>
    <submittedName>
        <fullName evidence="2">Uncharacterized protein</fullName>
    </submittedName>
</protein>
<gene>
    <name evidence="2" type="ORF">T265_08956</name>
</gene>
<dbReference type="CTD" id="20323135"/>
<organism evidence="2 3">
    <name type="scientific">Opisthorchis viverrini</name>
    <name type="common">Southeast Asian liver fluke</name>
    <dbReference type="NCBI Taxonomy" id="6198"/>
    <lineage>
        <taxon>Eukaryota</taxon>
        <taxon>Metazoa</taxon>
        <taxon>Spiralia</taxon>
        <taxon>Lophotrochozoa</taxon>
        <taxon>Platyhelminthes</taxon>
        <taxon>Trematoda</taxon>
        <taxon>Digenea</taxon>
        <taxon>Opisthorchiida</taxon>
        <taxon>Opisthorchiata</taxon>
        <taxon>Opisthorchiidae</taxon>
        <taxon>Opisthorchis</taxon>
    </lineage>
</organism>
<evidence type="ECO:0000313" key="3">
    <source>
        <dbReference type="Proteomes" id="UP000054324"/>
    </source>
</evidence>
<feature type="compositionally biased region" description="Polar residues" evidence="1">
    <location>
        <begin position="1"/>
        <end position="17"/>
    </location>
</feature>
<accession>A0A074ZIG4</accession>
<dbReference type="RefSeq" id="XP_009173163.1">
    <property type="nucleotide sequence ID" value="XM_009174899.1"/>
</dbReference>
<reference evidence="2 3" key="1">
    <citation type="submission" date="2013-11" db="EMBL/GenBank/DDBJ databases">
        <title>Opisthorchis viverrini - life in the bile duct.</title>
        <authorList>
            <person name="Young N.D."/>
            <person name="Nagarajan N."/>
            <person name="Lin S.J."/>
            <person name="Korhonen P.K."/>
            <person name="Jex A.R."/>
            <person name="Hall R.S."/>
            <person name="Safavi-Hemami H."/>
            <person name="Kaewkong W."/>
            <person name="Bertrand D."/>
            <person name="Gao S."/>
            <person name="Seet Q."/>
            <person name="Wongkham S."/>
            <person name="Teh B.T."/>
            <person name="Wongkham C."/>
            <person name="Intapan P.M."/>
            <person name="Maleewong W."/>
            <person name="Yang X."/>
            <person name="Hu M."/>
            <person name="Wang Z."/>
            <person name="Hofmann A."/>
            <person name="Sternberg P.W."/>
            <person name="Tan P."/>
            <person name="Wang J."/>
            <person name="Gasser R.B."/>
        </authorList>
    </citation>
    <scope>NUCLEOTIDE SEQUENCE [LARGE SCALE GENOMIC DNA]</scope>
</reference>